<evidence type="ECO:0008006" key="4">
    <source>
        <dbReference type="Google" id="ProtNLM"/>
    </source>
</evidence>
<sequence length="533" mass="59576">MSMVSHVEICEGLTEDGQPTRVIKIIEIFVKQSTEPTQSTVQRSPFKATGPNHFDCLPDELLERIMNFAGMTNGTSAAINMDPYEAGWKDEEEVIQDAVGFRSSMGTLRQVCWRFFRLATPLFLKRLVICDANWGHRPLDLILRLSKLLGATPAHASVTGKEQPAIRQHLGSQVPYGHHVRQLIFSNRTIPPRLVCQLLETIHSLLPNLTALGGLSLSHMPRLLSPAIRFPRLVSITGIDLAASSELWTAGQDYPADSVETPTLMAGPNQFISQEVFLGILNHHPHISYLSCRGLQIDEAGANRLSALLRANQLAIALLPSPLRTGQFIGLKMLHIGLNSVIDLQLVRLLPHVAPHLQQLHIDAGCKLEDKSTDSSRAWSMTELLGMLPRLTHLTFIAQRNLPSRHGSLGWASSNEVLRFSPCVQSLNLRMDSFTTANFFDSLNDDSMTLRQLNVWHRPTLNLNPASESWSIISFDSPQKLLKLGHAVRTMKKAGLEWPTNENQQRDLWLKLKALTNLDLLEEHRVDSSYDDL</sequence>
<dbReference type="AlphaFoldDB" id="A0A180GDJ8"/>
<dbReference type="OrthoDB" id="2501299at2759"/>
<evidence type="ECO:0000313" key="3">
    <source>
        <dbReference type="Proteomes" id="UP000005240"/>
    </source>
</evidence>
<evidence type="ECO:0000313" key="1">
    <source>
        <dbReference type="EMBL" id="OAV90518.1"/>
    </source>
</evidence>
<reference evidence="1" key="1">
    <citation type="submission" date="2009-11" db="EMBL/GenBank/DDBJ databases">
        <authorList>
            <consortium name="The Broad Institute Genome Sequencing Platform"/>
            <person name="Ward D."/>
            <person name="Feldgarden M."/>
            <person name="Earl A."/>
            <person name="Young S.K."/>
            <person name="Zeng Q."/>
            <person name="Koehrsen M."/>
            <person name="Alvarado L."/>
            <person name="Berlin A."/>
            <person name="Bochicchio J."/>
            <person name="Borenstein D."/>
            <person name="Chapman S.B."/>
            <person name="Chen Z."/>
            <person name="Engels R."/>
            <person name="Freedman E."/>
            <person name="Gellesch M."/>
            <person name="Goldberg J."/>
            <person name="Griggs A."/>
            <person name="Gujja S."/>
            <person name="Heilman E."/>
            <person name="Heiman D."/>
            <person name="Hepburn T."/>
            <person name="Howarth C."/>
            <person name="Jen D."/>
            <person name="Larson L."/>
            <person name="Lewis B."/>
            <person name="Mehta T."/>
            <person name="Park D."/>
            <person name="Pearson M."/>
            <person name="Roberts A."/>
            <person name="Saif S."/>
            <person name="Shea T."/>
            <person name="Shenoy N."/>
            <person name="Sisk P."/>
            <person name="Stolte C."/>
            <person name="Sykes S."/>
            <person name="Thomson T."/>
            <person name="Walk T."/>
            <person name="White J."/>
            <person name="Yandava C."/>
            <person name="Izard J."/>
            <person name="Baranova O.V."/>
            <person name="Blanton J.M."/>
            <person name="Tanner A.C."/>
            <person name="Dewhirst F.E."/>
            <person name="Haas B."/>
            <person name="Nusbaum C."/>
            <person name="Birren B."/>
        </authorList>
    </citation>
    <scope>NUCLEOTIDE SEQUENCE [LARGE SCALE GENOMIC DNA]</scope>
    <source>
        <strain evidence="1">1-1 BBBD Race 1</strain>
    </source>
</reference>
<gene>
    <name evidence="1" type="ORF">PTTG_28307</name>
</gene>
<reference evidence="2 3" key="3">
    <citation type="journal article" date="2017" name="G3 (Bethesda)">
        <title>Comparative analysis highlights variable genome content of wheat rusts and divergence of the mating loci.</title>
        <authorList>
            <person name="Cuomo C.A."/>
            <person name="Bakkeren G."/>
            <person name="Khalil H.B."/>
            <person name="Panwar V."/>
            <person name="Joly D."/>
            <person name="Linning R."/>
            <person name="Sakthikumar S."/>
            <person name="Song X."/>
            <person name="Adiconis X."/>
            <person name="Fan L."/>
            <person name="Goldberg J.M."/>
            <person name="Levin J.Z."/>
            <person name="Young S."/>
            <person name="Zeng Q."/>
            <person name="Anikster Y."/>
            <person name="Bruce M."/>
            <person name="Wang M."/>
            <person name="Yin C."/>
            <person name="McCallum B."/>
            <person name="Szabo L.J."/>
            <person name="Hulbert S."/>
            <person name="Chen X."/>
            <person name="Fellers J.P."/>
        </authorList>
    </citation>
    <scope>NUCLEOTIDE SEQUENCE</scope>
    <source>
        <strain evidence="3">Isolate 1-1 / race 1 (BBBD)</strain>
        <strain evidence="2">isolate 1-1 / race 1 (BBBD)</strain>
    </source>
</reference>
<proteinExistence type="predicted"/>
<organism evidence="1">
    <name type="scientific">Puccinia triticina (isolate 1-1 / race 1 (BBBD))</name>
    <name type="common">Brown leaf rust fungus</name>
    <dbReference type="NCBI Taxonomy" id="630390"/>
    <lineage>
        <taxon>Eukaryota</taxon>
        <taxon>Fungi</taxon>
        <taxon>Dikarya</taxon>
        <taxon>Basidiomycota</taxon>
        <taxon>Pucciniomycotina</taxon>
        <taxon>Pucciniomycetes</taxon>
        <taxon>Pucciniales</taxon>
        <taxon>Pucciniaceae</taxon>
        <taxon>Puccinia</taxon>
    </lineage>
</organism>
<keyword evidence="3" id="KW-1185">Reference proteome</keyword>
<dbReference type="VEuPathDB" id="FungiDB:PTTG_28307"/>
<reference evidence="2" key="4">
    <citation type="submission" date="2025-05" db="UniProtKB">
        <authorList>
            <consortium name="EnsemblFungi"/>
        </authorList>
    </citation>
    <scope>IDENTIFICATION</scope>
    <source>
        <strain evidence="2">isolate 1-1 / race 1 (BBBD)</strain>
    </source>
</reference>
<dbReference type="EnsemblFungi" id="PTTG_28307-t43_1">
    <property type="protein sequence ID" value="PTTG_28307-t43_1-p1"/>
    <property type="gene ID" value="PTTG_28307"/>
</dbReference>
<name>A0A180GDJ8_PUCT1</name>
<dbReference type="EMBL" id="ADAS02000100">
    <property type="protein sequence ID" value="OAV90518.1"/>
    <property type="molecule type" value="Genomic_DNA"/>
</dbReference>
<evidence type="ECO:0000313" key="2">
    <source>
        <dbReference type="EnsemblFungi" id="PTTG_28307-t43_1-p1"/>
    </source>
</evidence>
<dbReference type="Proteomes" id="UP000005240">
    <property type="component" value="Unassembled WGS sequence"/>
</dbReference>
<dbReference type="SUPFAM" id="SSF52047">
    <property type="entry name" value="RNI-like"/>
    <property type="match status" value="1"/>
</dbReference>
<accession>A0A180GDJ8</accession>
<protein>
    <recommendedName>
        <fullName evidence="4">F-box domain-containing protein</fullName>
    </recommendedName>
</protein>
<reference evidence="1" key="2">
    <citation type="submission" date="2016-05" db="EMBL/GenBank/DDBJ databases">
        <title>Comparative analysis highlights variable genome content of wheat rusts and divergence of the mating loci.</title>
        <authorList>
            <person name="Cuomo C.A."/>
            <person name="Bakkeren G."/>
            <person name="Szabo L."/>
            <person name="Khalil H."/>
            <person name="Joly D."/>
            <person name="Goldberg J."/>
            <person name="Young S."/>
            <person name="Zeng Q."/>
            <person name="Fellers J."/>
        </authorList>
    </citation>
    <scope>NUCLEOTIDE SEQUENCE [LARGE SCALE GENOMIC DNA]</scope>
    <source>
        <strain evidence="1">1-1 BBBD Race 1</strain>
    </source>
</reference>